<proteinExistence type="predicted"/>
<gene>
    <name evidence="2" type="ORF">CFP56_012850</name>
</gene>
<feature type="region of interest" description="Disordered" evidence="1">
    <location>
        <begin position="68"/>
        <end position="101"/>
    </location>
</feature>
<protein>
    <submittedName>
        <fullName evidence="2">Uncharacterized protein</fullName>
    </submittedName>
</protein>
<sequence length="101" mass="11157">MVSHSGCFQPPTPEAFSPLPTPCVARRSLMGSEIWVFLFREETGLMGLGFGVMCDATGFRLHTEPQAEQDIMHSIPEELRIHDPSQTNPDPDLPGRAPLKP</sequence>
<keyword evidence="3" id="KW-1185">Reference proteome</keyword>
<dbReference type="AlphaFoldDB" id="A0AAW0KX95"/>
<feature type="region of interest" description="Disordered" evidence="1">
    <location>
        <begin position="1"/>
        <end position="20"/>
    </location>
</feature>
<dbReference type="Proteomes" id="UP000237347">
    <property type="component" value="Unassembled WGS sequence"/>
</dbReference>
<organism evidence="2 3">
    <name type="scientific">Quercus suber</name>
    <name type="common">Cork oak</name>
    <dbReference type="NCBI Taxonomy" id="58331"/>
    <lineage>
        <taxon>Eukaryota</taxon>
        <taxon>Viridiplantae</taxon>
        <taxon>Streptophyta</taxon>
        <taxon>Embryophyta</taxon>
        <taxon>Tracheophyta</taxon>
        <taxon>Spermatophyta</taxon>
        <taxon>Magnoliopsida</taxon>
        <taxon>eudicotyledons</taxon>
        <taxon>Gunneridae</taxon>
        <taxon>Pentapetalae</taxon>
        <taxon>rosids</taxon>
        <taxon>fabids</taxon>
        <taxon>Fagales</taxon>
        <taxon>Fagaceae</taxon>
        <taxon>Quercus</taxon>
    </lineage>
</organism>
<reference evidence="2 3" key="1">
    <citation type="journal article" date="2018" name="Sci. Data">
        <title>The draft genome sequence of cork oak.</title>
        <authorList>
            <person name="Ramos A.M."/>
            <person name="Usie A."/>
            <person name="Barbosa P."/>
            <person name="Barros P.M."/>
            <person name="Capote T."/>
            <person name="Chaves I."/>
            <person name="Simoes F."/>
            <person name="Abreu I."/>
            <person name="Carrasquinho I."/>
            <person name="Faro C."/>
            <person name="Guimaraes J.B."/>
            <person name="Mendonca D."/>
            <person name="Nobrega F."/>
            <person name="Rodrigues L."/>
            <person name="Saibo N.J.M."/>
            <person name="Varela M.C."/>
            <person name="Egas C."/>
            <person name="Matos J."/>
            <person name="Miguel C.M."/>
            <person name="Oliveira M.M."/>
            <person name="Ricardo C.P."/>
            <person name="Goncalves S."/>
        </authorList>
    </citation>
    <scope>NUCLEOTIDE SEQUENCE [LARGE SCALE GENOMIC DNA]</scope>
    <source>
        <strain evidence="3">cv. HL8</strain>
    </source>
</reference>
<evidence type="ECO:0000313" key="3">
    <source>
        <dbReference type="Proteomes" id="UP000237347"/>
    </source>
</evidence>
<comment type="caution">
    <text evidence="2">The sequence shown here is derived from an EMBL/GenBank/DDBJ whole genome shotgun (WGS) entry which is preliminary data.</text>
</comment>
<dbReference type="EMBL" id="PKMF04000208">
    <property type="protein sequence ID" value="KAK7843209.1"/>
    <property type="molecule type" value="Genomic_DNA"/>
</dbReference>
<name>A0AAW0KX95_QUESU</name>
<accession>A0AAW0KX95</accession>
<evidence type="ECO:0000256" key="1">
    <source>
        <dbReference type="SAM" id="MobiDB-lite"/>
    </source>
</evidence>
<evidence type="ECO:0000313" key="2">
    <source>
        <dbReference type="EMBL" id="KAK7843209.1"/>
    </source>
</evidence>